<feature type="transmembrane region" description="Helical" evidence="6">
    <location>
        <begin position="71"/>
        <end position="94"/>
    </location>
</feature>
<reference evidence="7 8" key="1">
    <citation type="submission" date="2024-02" db="EMBL/GenBank/DDBJ databases">
        <authorList>
            <person name="Daric V."/>
            <person name="Darras S."/>
        </authorList>
    </citation>
    <scope>NUCLEOTIDE SEQUENCE [LARGE SCALE GENOMIC DNA]</scope>
</reference>
<comment type="similarity">
    <text evidence="5">Belongs to the TMEM179 family.</text>
</comment>
<evidence type="ECO:0000256" key="2">
    <source>
        <dbReference type="ARBA" id="ARBA00022692"/>
    </source>
</evidence>
<organism evidence="7 8">
    <name type="scientific">Clavelina lepadiformis</name>
    <name type="common">Light-bulb sea squirt</name>
    <name type="synonym">Ascidia lepadiformis</name>
    <dbReference type="NCBI Taxonomy" id="159417"/>
    <lineage>
        <taxon>Eukaryota</taxon>
        <taxon>Metazoa</taxon>
        <taxon>Chordata</taxon>
        <taxon>Tunicata</taxon>
        <taxon>Ascidiacea</taxon>
        <taxon>Aplousobranchia</taxon>
        <taxon>Clavelinidae</taxon>
        <taxon>Clavelina</taxon>
    </lineage>
</organism>
<dbReference type="InterPro" id="IPR029673">
    <property type="entry name" value="TMEM179"/>
</dbReference>
<protein>
    <recommendedName>
        <fullName evidence="9">Transmembrane protein 179</fullName>
    </recommendedName>
</protein>
<accession>A0ABP0GNE3</accession>
<name>A0ABP0GNE3_CLALP</name>
<evidence type="ECO:0000313" key="7">
    <source>
        <dbReference type="EMBL" id="CAK8692446.1"/>
    </source>
</evidence>
<keyword evidence="8" id="KW-1185">Reference proteome</keyword>
<evidence type="ECO:0000256" key="1">
    <source>
        <dbReference type="ARBA" id="ARBA00004141"/>
    </source>
</evidence>
<evidence type="ECO:0000256" key="3">
    <source>
        <dbReference type="ARBA" id="ARBA00022989"/>
    </source>
</evidence>
<dbReference type="Proteomes" id="UP001642483">
    <property type="component" value="Unassembled WGS sequence"/>
</dbReference>
<dbReference type="PANTHER" id="PTHR31872:SF4">
    <property type="entry name" value="TRANSMEMBRANE PROTEIN 179"/>
    <property type="match status" value="1"/>
</dbReference>
<evidence type="ECO:0000256" key="6">
    <source>
        <dbReference type="SAM" id="Phobius"/>
    </source>
</evidence>
<keyword evidence="3 6" id="KW-1133">Transmembrane helix</keyword>
<dbReference type="InterPro" id="IPR059010">
    <property type="entry name" value="TMEM179-179B"/>
</dbReference>
<dbReference type="EMBL" id="CAWYQH010000130">
    <property type="protein sequence ID" value="CAK8692446.1"/>
    <property type="molecule type" value="Genomic_DNA"/>
</dbReference>
<gene>
    <name evidence="7" type="ORF">CVLEPA_LOCUS25711</name>
</gene>
<keyword evidence="4 6" id="KW-0472">Membrane</keyword>
<comment type="caution">
    <text evidence="7">The sequence shown here is derived from an EMBL/GenBank/DDBJ whole genome shotgun (WGS) entry which is preliminary data.</text>
</comment>
<feature type="transmembrane region" description="Helical" evidence="6">
    <location>
        <begin position="106"/>
        <end position="128"/>
    </location>
</feature>
<evidence type="ECO:0008006" key="9">
    <source>
        <dbReference type="Google" id="ProtNLM"/>
    </source>
</evidence>
<evidence type="ECO:0000313" key="8">
    <source>
        <dbReference type="Proteomes" id="UP001642483"/>
    </source>
</evidence>
<evidence type="ECO:0000256" key="4">
    <source>
        <dbReference type="ARBA" id="ARBA00023136"/>
    </source>
</evidence>
<dbReference type="Pfam" id="PF26158">
    <property type="entry name" value="Claudin_TMEM179-179B"/>
    <property type="match status" value="1"/>
</dbReference>
<feature type="transmembrane region" description="Helical" evidence="6">
    <location>
        <begin position="174"/>
        <end position="196"/>
    </location>
</feature>
<keyword evidence="2 6" id="KW-0812">Transmembrane</keyword>
<dbReference type="PANTHER" id="PTHR31872">
    <property type="entry name" value="TRANSMEMBRANE PROTEIN 179"/>
    <property type="match status" value="1"/>
</dbReference>
<proteinExistence type="inferred from homology"/>
<comment type="subcellular location">
    <subcellularLocation>
        <location evidence="1">Membrane</location>
        <topology evidence="1">Multi-pass membrane protein</topology>
    </subcellularLocation>
</comment>
<evidence type="ECO:0000256" key="5">
    <source>
        <dbReference type="ARBA" id="ARBA00093776"/>
    </source>
</evidence>
<sequence>MNPNPKIFLIVYGISFFLSFFVMVPVGISVADFNGYCLLYAKGNFTLNSDSSQFSSTFHLIDWGPSGVCNFILYMGITILVFSTVLVWRTGLLVWKGHDRSPFTSFVIFVSNGVIMFMTFVAAVMNLVGYDNWCGALNQVASNVTCDKSDLTNLDERFNIHTERFQDNFSATQFGLWGCFCTWLLGTIFAFFKVYYYHKHDDLLQSLAFEKETLLNRRFRYQQVDSTNDLS</sequence>
<feature type="transmembrane region" description="Helical" evidence="6">
    <location>
        <begin position="7"/>
        <end position="28"/>
    </location>
</feature>